<feature type="compositionally biased region" description="Basic and acidic residues" evidence="6">
    <location>
        <begin position="431"/>
        <end position="446"/>
    </location>
</feature>
<dbReference type="PANTHER" id="PTHR10778:SF8">
    <property type="entry name" value="ADENOSINE 3'-PHOSPHO 5'-PHOSPHOSULFATE TRANSPORTER 2"/>
    <property type="match status" value="1"/>
</dbReference>
<dbReference type="InParanoid" id="A0A1Z5KHM6"/>
<dbReference type="OrthoDB" id="43032at2759"/>
<name>A0A1Z5KHM6_FISSO</name>
<feature type="transmembrane region" description="Helical" evidence="7">
    <location>
        <begin position="69"/>
        <end position="86"/>
    </location>
</feature>
<dbReference type="GO" id="GO:0046964">
    <property type="term" value="F:3'-phosphoadenosine 5'-phosphosulfate transmembrane transporter activity"/>
    <property type="evidence" value="ECO:0007669"/>
    <property type="project" value="TreeGrafter"/>
</dbReference>
<gene>
    <name evidence="8" type="ORF">FisN_8Hh341</name>
</gene>
<feature type="region of interest" description="Disordered" evidence="6">
    <location>
        <begin position="415"/>
        <end position="473"/>
    </location>
</feature>
<evidence type="ECO:0000256" key="3">
    <source>
        <dbReference type="ARBA" id="ARBA00022692"/>
    </source>
</evidence>
<dbReference type="InterPro" id="IPR013657">
    <property type="entry name" value="SCL35B1-4/HUT1"/>
</dbReference>
<sequence length="473" mass="52003">MRNRHQLIPRSVDDADIAAGKLDIESAPDSLASINTNTGADLEFFEDLVSEPVLVLGVDISHLPRQTQFIVCAIGVFGFSLLYGYLQELIAVQICNRNLGLFQAMAQFSGYTGWAYLLRNFVYRKQQRQMKLSRSRTTSPTEDGEISAWQTTRSPTAASKPDVPMPLYVGLSLLRALDLGMTNLAMQYINYPAKTLMKSSRVVFTMIFGVIISRKTYYPADYAIVMAMVAGLAIFMHADSNSSAVFHHIGVVMLTVSLICDGAISNLSERIMVNFGVGQDEFIFRLYSIALVAITVAAALKGDLREGLVWLATPGTYDEVMAGTPLEERSWSVPAKVLVMVTFSSMGFFGSSCSAAITKNFGALAMSITSTARKAMTLFISFFVFNNVCTPEHVGGVAIFISALTAKSLRRGRAKSTMKRKKFTQSRRSARRAEMELRQPKSREASLDSMSSLRNRDRGTNLTESSPSGVHVV</sequence>
<feature type="transmembrane region" description="Helical" evidence="7">
    <location>
        <begin position="98"/>
        <end position="118"/>
    </location>
</feature>
<keyword evidence="4 7" id="KW-1133">Transmembrane helix</keyword>
<comment type="subcellular location">
    <subcellularLocation>
        <location evidence="1">Membrane</location>
        <topology evidence="1">Multi-pass membrane protein</topology>
    </subcellularLocation>
</comment>
<accession>A0A1Z5KHM6</accession>
<feature type="region of interest" description="Disordered" evidence="6">
    <location>
        <begin position="132"/>
        <end position="158"/>
    </location>
</feature>
<keyword evidence="2" id="KW-0813">Transport</keyword>
<feature type="transmembrane region" description="Helical" evidence="7">
    <location>
        <begin position="331"/>
        <end position="349"/>
    </location>
</feature>
<evidence type="ECO:0000313" key="8">
    <source>
        <dbReference type="EMBL" id="GAX25759.1"/>
    </source>
</evidence>
<protein>
    <submittedName>
        <fullName evidence="8">Solute carrier family 35 (Adenosine 3'-phospho 5'-phosphosulfate transporter), member B3</fullName>
    </submittedName>
</protein>
<evidence type="ECO:0000256" key="7">
    <source>
        <dbReference type="SAM" id="Phobius"/>
    </source>
</evidence>
<proteinExistence type="predicted"/>
<dbReference type="GO" id="GO:0005789">
    <property type="term" value="C:endoplasmic reticulum membrane"/>
    <property type="evidence" value="ECO:0007669"/>
    <property type="project" value="TreeGrafter"/>
</dbReference>
<keyword evidence="5 7" id="KW-0472">Membrane</keyword>
<keyword evidence="9" id="KW-1185">Reference proteome</keyword>
<evidence type="ECO:0000313" key="9">
    <source>
        <dbReference type="Proteomes" id="UP000198406"/>
    </source>
</evidence>
<reference evidence="8 9" key="1">
    <citation type="journal article" date="2015" name="Plant Cell">
        <title>Oil accumulation by the oleaginous diatom Fistulifera solaris as revealed by the genome and transcriptome.</title>
        <authorList>
            <person name="Tanaka T."/>
            <person name="Maeda Y."/>
            <person name="Veluchamy A."/>
            <person name="Tanaka M."/>
            <person name="Abida H."/>
            <person name="Marechal E."/>
            <person name="Bowler C."/>
            <person name="Muto M."/>
            <person name="Sunaga Y."/>
            <person name="Tanaka M."/>
            <person name="Yoshino T."/>
            <person name="Taniguchi T."/>
            <person name="Fukuda Y."/>
            <person name="Nemoto M."/>
            <person name="Matsumoto M."/>
            <person name="Wong P.S."/>
            <person name="Aburatani S."/>
            <person name="Fujibuchi W."/>
        </authorList>
    </citation>
    <scope>NUCLEOTIDE SEQUENCE [LARGE SCALE GENOMIC DNA]</scope>
    <source>
        <strain evidence="8 9">JPCC DA0580</strain>
    </source>
</reference>
<keyword evidence="3 7" id="KW-0812">Transmembrane</keyword>
<feature type="transmembrane region" description="Helical" evidence="7">
    <location>
        <begin position="282"/>
        <end position="300"/>
    </location>
</feature>
<feature type="transmembrane region" description="Helical" evidence="7">
    <location>
        <begin position="244"/>
        <end position="261"/>
    </location>
</feature>
<dbReference type="Pfam" id="PF08449">
    <property type="entry name" value="UAA"/>
    <property type="match status" value="1"/>
</dbReference>
<dbReference type="AlphaFoldDB" id="A0A1Z5KHM6"/>
<feature type="transmembrane region" description="Helical" evidence="7">
    <location>
        <begin position="220"/>
        <end position="238"/>
    </location>
</feature>
<dbReference type="PANTHER" id="PTHR10778">
    <property type="entry name" value="SOLUTE CARRIER FAMILY 35 MEMBER B"/>
    <property type="match status" value="1"/>
</dbReference>
<organism evidence="8 9">
    <name type="scientific">Fistulifera solaris</name>
    <name type="common">Oleaginous diatom</name>
    <dbReference type="NCBI Taxonomy" id="1519565"/>
    <lineage>
        <taxon>Eukaryota</taxon>
        <taxon>Sar</taxon>
        <taxon>Stramenopiles</taxon>
        <taxon>Ochrophyta</taxon>
        <taxon>Bacillariophyta</taxon>
        <taxon>Bacillariophyceae</taxon>
        <taxon>Bacillariophycidae</taxon>
        <taxon>Naviculales</taxon>
        <taxon>Naviculaceae</taxon>
        <taxon>Fistulifera</taxon>
    </lineage>
</organism>
<evidence type="ECO:0000256" key="2">
    <source>
        <dbReference type="ARBA" id="ARBA00022448"/>
    </source>
</evidence>
<feature type="compositionally biased region" description="Polar residues" evidence="6">
    <location>
        <begin position="148"/>
        <end position="157"/>
    </location>
</feature>
<comment type="caution">
    <text evidence="8">The sequence shown here is derived from an EMBL/GenBank/DDBJ whole genome shotgun (WGS) entry which is preliminary data.</text>
</comment>
<evidence type="ECO:0000256" key="6">
    <source>
        <dbReference type="SAM" id="MobiDB-lite"/>
    </source>
</evidence>
<feature type="compositionally biased region" description="Polar residues" evidence="6">
    <location>
        <begin position="460"/>
        <end position="473"/>
    </location>
</feature>
<dbReference type="Proteomes" id="UP000198406">
    <property type="component" value="Unassembled WGS sequence"/>
</dbReference>
<evidence type="ECO:0000256" key="1">
    <source>
        <dbReference type="ARBA" id="ARBA00004141"/>
    </source>
</evidence>
<dbReference type="GO" id="GO:0000139">
    <property type="term" value="C:Golgi membrane"/>
    <property type="evidence" value="ECO:0007669"/>
    <property type="project" value="TreeGrafter"/>
</dbReference>
<evidence type="ECO:0000256" key="4">
    <source>
        <dbReference type="ARBA" id="ARBA00022989"/>
    </source>
</evidence>
<feature type="compositionally biased region" description="Basic residues" evidence="6">
    <location>
        <begin position="415"/>
        <end position="430"/>
    </location>
</feature>
<evidence type="ECO:0000256" key="5">
    <source>
        <dbReference type="ARBA" id="ARBA00023136"/>
    </source>
</evidence>
<dbReference type="EMBL" id="BDSP01000231">
    <property type="protein sequence ID" value="GAX25759.1"/>
    <property type="molecule type" value="Genomic_DNA"/>
</dbReference>